<dbReference type="InterPro" id="IPR036236">
    <property type="entry name" value="Znf_C2H2_sf"/>
</dbReference>
<dbReference type="SMART" id="SM00868">
    <property type="entry name" value="zf-AD"/>
    <property type="match status" value="1"/>
</dbReference>
<evidence type="ECO:0000259" key="8">
    <source>
        <dbReference type="PROSITE" id="PS50157"/>
    </source>
</evidence>
<dbReference type="Pfam" id="PF07776">
    <property type="entry name" value="zf-AD"/>
    <property type="match status" value="1"/>
</dbReference>
<dbReference type="InterPro" id="IPR013087">
    <property type="entry name" value="Znf_C2H2_type"/>
</dbReference>
<dbReference type="PROSITE" id="PS00028">
    <property type="entry name" value="ZINC_FINGER_C2H2_1"/>
    <property type="match status" value="7"/>
</dbReference>
<keyword evidence="4 6" id="KW-0862">Zinc</keyword>
<feature type="region of interest" description="Disordered" evidence="7">
    <location>
        <begin position="473"/>
        <end position="499"/>
    </location>
</feature>
<proteinExistence type="predicted"/>
<dbReference type="SUPFAM" id="SSF57716">
    <property type="entry name" value="Glucocorticoid receptor-like (DNA-binding domain)"/>
    <property type="match status" value="1"/>
</dbReference>
<accession>A0ABM1Y2C1</accession>
<keyword evidence="1 6" id="KW-0479">Metal-binding</keyword>
<feature type="compositionally biased region" description="Basic and acidic residues" evidence="7">
    <location>
        <begin position="153"/>
        <end position="180"/>
    </location>
</feature>
<dbReference type="PROSITE" id="PS50157">
    <property type="entry name" value="ZINC_FINGER_C2H2_2"/>
    <property type="match status" value="9"/>
</dbReference>
<evidence type="ECO:0000313" key="10">
    <source>
        <dbReference type="EnsemblMetazoa" id="AALFPA23_005019.P6307"/>
    </source>
</evidence>
<evidence type="ECO:0000256" key="5">
    <source>
        <dbReference type="PROSITE-ProRule" id="PRU00042"/>
    </source>
</evidence>
<reference evidence="11" key="1">
    <citation type="journal article" date="2015" name="Proc. Natl. Acad. Sci. U.S.A.">
        <title>Genome sequence of the Asian Tiger mosquito, Aedes albopictus, reveals insights into its biology, genetics, and evolution.</title>
        <authorList>
            <person name="Chen X.G."/>
            <person name="Jiang X."/>
            <person name="Gu J."/>
            <person name="Xu M."/>
            <person name="Wu Y."/>
            <person name="Deng Y."/>
            <person name="Zhang C."/>
            <person name="Bonizzoni M."/>
            <person name="Dermauw W."/>
            <person name="Vontas J."/>
            <person name="Armbruster P."/>
            <person name="Huang X."/>
            <person name="Yang Y."/>
            <person name="Zhang H."/>
            <person name="He W."/>
            <person name="Peng H."/>
            <person name="Liu Y."/>
            <person name="Wu K."/>
            <person name="Chen J."/>
            <person name="Lirakis M."/>
            <person name="Topalis P."/>
            <person name="Van Leeuwen T."/>
            <person name="Hall A.B."/>
            <person name="Jiang X."/>
            <person name="Thorpe C."/>
            <person name="Mueller R.L."/>
            <person name="Sun C."/>
            <person name="Waterhouse R.M."/>
            <person name="Yan G."/>
            <person name="Tu Z.J."/>
            <person name="Fang X."/>
            <person name="James A.A."/>
        </authorList>
    </citation>
    <scope>NUCLEOTIDE SEQUENCE [LARGE SCALE GENOMIC DNA]</scope>
    <source>
        <strain evidence="11">Foshan</strain>
    </source>
</reference>
<dbReference type="EnsemblMetazoa" id="AALFPA23_005019.R6307">
    <property type="protein sequence ID" value="AALFPA23_005019.P6307"/>
    <property type="gene ID" value="AALFPA23_005019"/>
</dbReference>
<feature type="domain" description="C2H2-type" evidence="8">
    <location>
        <begin position="450"/>
        <end position="477"/>
    </location>
</feature>
<dbReference type="SMART" id="SM00355">
    <property type="entry name" value="ZnF_C2H2"/>
    <property type="match status" value="9"/>
</dbReference>
<evidence type="ECO:0000256" key="7">
    <source>
        <dbReference type="SAM" id="MobiDB-lite"/>
    </source>
</evidence>
<sequence length="537" mass="61228">MEFYSTICRLCESPGQAGSTWIELYANSEDLPQKIRACANVMIDEHDQLPQRICNRCHQAVEQAYSFRLQCEITDAKLRHEVAFIRQSDCVGKAEVAPFDYGHFLEARDQPKTDVVAALGAEKVYVKTEPEEGQPEEEVELDVPLIDAFNVETELREDSESEKEAEADAGKKDAGKDEAKSGGSESEDDSDWFDKAISGPPREKKKRNRSSNMCDICGEKFVRKYDLYTHKKAAHGKTQYQCKECNKCFSRRSRLEDHEILHTGIRQFECPECDKKYATQSGLRTHIEDVHTENLPFVCDKCGKGFSKEGKLRYHYAVHIETRDFICDICEKGFKTPAHLNLHKSTHLPQDKKRKRKTRDRRKTCVCPFCGKISTTINTHTMHLRTHTGEQRYECHICFKRFTSSGSHKKHLRVHSGEKPYVCQYCQKPFRQKHHMDTHIRGVHTNEKPYQCKYCPRAFATLGNMRLHEKSHGEPASVVKPGQEGGFPDGSSIHSPASQSSSVMMISSNTQSPMMNPGIMIPPTTSGFNLYFTNATQ</sequence>
<evidence type="ECO:0000313" key="11">
    <source>
        <dbReference type="Proteomes" id="UP000069940"/>
    </source>
</evidence>
<evidence type="ECO:0000259" key="9">
    <source>
        <dbReference type="PROSITE" id="PS51915"/>
    </source>
</evidence>
<feature type="domain" description="C2H2-type" evidence="8">
    <location>
        <begin position="393"/>
        <end position="420"/>
    </location>
</feature>
<evidence type="ECO:0000256" key="2">
    <source>
        <dbReference type="ARBA" id="ARBA00022737"/>
    </source>
</evidence>
<feature type="domain" description="C2H2-type" evidence="8">
    <location>
        <begin position="212"/>
        <end position="240"/>
    </location>
</feature>
<dbReference type="Gene3D" id="3.40.1800.20">
    <property type="match status" value="1"/>
</dbReference>
<keyword evidence="11" id="KW-1185">Reference proteome</keyword>
<dbReference type="GeneID" id="109422040"/>
<dbReference type="InterPro" id="IPR012934">
    <property type="entry name" value="Znf_AD"/>
</dbReference>
<evidence type="ECO:0000256" key="4">
    <source>
        <dbReference type="ARBA" id="ARBA00022833"/>
    </source>
</evidence>
<feature type="domain" description="C2H2-type" evidence="8">
    <location>
        <begin position="365"/>
        <end position="392"/>
    </location>
</feature>
<feature type="binding site" evidence="6">
    <location>
        <position position="11"/>
    </location>
    <ligand>
        <name>Zn(2+)</name>
        <dbReference type="ChEBI" id="CHEBI:29105"/>
    </ligand>
</feature>
<feature type="domain" description="ZAD" evidence="9">
    <location>
        <begin position="6"/>
        <end position="81"/>
    </location>
</feature>
<reference evidence="10" key="2">
    <citation type="submission" date="2025-05" db="UniProtKB">
        <authorList>
            <consortium name="EnsemblMetazoa"/>
        </authorList>
    </citation>
    <scope>IDENTIFICATION</scope>
    <source>
        <strain evidence="10">Foshan</strain>
    </source>
</reference>
<evidence type="ECO:0008006" key="12">
    <source>
        <dbReference type="Google" id="ProtNLM"/>
    </source>
</evidence>
<dbReference type="PANTHER" id="PTHR24379">
    <property type="entry name" value="KRAB AND ZINC FINGER DOMAIN-CONTAINING"/>
    <property type="match status" value="1"/>
</dbReference>
<name>A0ABM1Y2C1_AEDAL</name>
<dbReference type="PANTHER" id="PTHR24379:SF121">
    <property type="entry name" value="C2H2-TYPE DOMAIN-CONTAINING PROTEIN"/>
    <property type="match status" value="1"/>
</dbReference>
<dbReference type="SUPFAM" id="SSF57667">
    <property type="entry name" value="beta-beta-alpha zinc fingers"/>
    <property type="match status" value="5"/>
</dbReference>
<feature type="domain" description="C2H2-type" evidence="8">
    <location>
        <begin position="297"/>
        <end position="324"/>
    </location>
</feature>
<feature type="binding site" evidence="6">
    <location>
        <position position="54"/>
    </location>
    <ligand>
        <name>Zn(2+)</name>
        <dbReference type="ChEBI" id="CHEBI:29105"/>
    </ligand>
</feature>
<feature type="domain" description="C2H2-type" evidence="8">
    <location>
        <begin position="421"/>
        <end position="449"/>
    </location>
</feature>
<protein>
    <recommendedName>
        <fullName evidence="12">C2h2-type zn-finger protein</fullName>
    </recommendedName>
</protein>
<feature type="binding site" evidence="6">
    <location>
        <position position="57"/>
    </location>
    <ligand>
        <name>Zn(2+)</name>
        <dbReference type="ChEBI" id="CHEBI:29105"/>
    </ligand>
</feature>
<keyword evidence="2" id="KW-0677">Repeat</keyword>
<dbReference type="PROSITE" id="PS51915">
    <property type="entry name" value="ZAD"/>
    <property type="match status" value="1"/>
</dbReference>
<dbReference type="Gene3D" id="3.30.160.60">
    <property type="entry name" value="Classic Zinc Finger"/>
    <property type="match status" value="7"/>
</dbReference>
<feature type="domain" description="C2H2-type" evidence="8">
    <location>
        <begin position="240"/>
        <end position="267"/>
    </location>
</feature>
<dbReference type="Proteomes" id="UP000069940">
    <property type="component" value="Unassembled WGS sequence"/>
</dbReference>
<feature type="domain" description="C2H2-type" evidence="8">
    <location>
        <begin position="268"/>
        <end position="296"/>
    </location>
</feature>
<organism evidence="10 11">
    <name type="scientific">Aedes albopictus</name>
    <name type="common">Asian tiger mosquito</name>
    <name type="synonym">Stegomyia albopicta</name>
    <dbReference type="NCBI Taxonomy" id="7160"/>
    <lineage>
        <taxon>Eukaryota</taxon>
        <taxon>Metazoa</taxon>
        <taxon>Ecdysozoa</taxon>
        <taxon>Arthropoda</taxon>
        <taxon>Hexapoda</taxon>
        <taxon>Insecta</taxon>
        <taxon>Pterygota</taxon>
        <taxon>Neoptera</taxon>
        <taxon>Endopterygota</taxon>
        <taxon>Diptera</taxon>
        <taxon>Nematocera</taxon>
        <taxon>Culicoidea</taxon>
        <taxon>Culicidae</taxon>
        <taxon>Culicinae</taxon>
        <taxon>Aedini</taxon>
        <taxon>Aedes</taxon>
        <taxon>Stegomyia</taxon>
    </lineage>
</organism>
<evidence type="ECO:0000256" key="6">
    <source>
        <dbReference type="PROSITE-ProRule" id="PRU01263"/>
    </source>
</evidence>
<feature type="domain" description="C2H2-type" evidence="8">
    <location>
        <begin position="325"/>
        <end position="352"/>
    </location>
</feature>
<feature type="region of interest" description="Disordered" evidence="7">
    <location>
        <begin position="153"/>
        <end position="209"/>
    </location>
</feature>
<dbReference type="Pfam" id="PF00096">
    <property type="entry name" value="zf-C2H2"/>
    <property type="match status" value="7"/>
</dbReference>
<keyword evidence="3 5" id="KW-0863">Zinc-finger</keyword>
<feature type="binding site" evidence="6">
    <location>
        <position position="8"/>
    </location>
    <ligand>
        <name>Zn(2+)</name>
        <dbReference type="ChEBI" id="CHEBI:29105"/>
    </ligand>
</feature>
<evidence type="ECO:0000256" key="3">
    <source>
        <dbReference type="ARBA" id="ARBA00022771"/>
    </source>
</evidence>
<evidence type="ECO:0000256" key="1">
    <source>
        <dbReference type="ARBA" id="ARBA00022723"/>
    </source>
</evidence>
<dbReference type="RefSeq" id="XP_019552222.3">
    <property type="nucleotide sequence ID" value="XM_019696677.3"/>
</dbReference>